<dbReference type="PANTHER" id="PTHR43056">
    <property type="entry name" value="PEPTIDASE S9 PROLYL OLIGOPEPTIDASE"/>
    <property type="match status" value="1"/>
</dbReference>
<evidence type="ECO:0000313" key="3">
    <source>
        <dbReference type="EMBL" id="RKS91220.1"/>
    </source>
</evidence>
<organism evidence="3 4">
    <name type="scientific">Sphingosinicella microcystinivorans</name>
    <dbReference type="NCBI Taxonomy" id="335406"/>
    <lineage>
        <taxon>Bacteria</taxon>
        <taxon>Pseudomonadati</taxon>
        <taxon>Pseudomonadota</taxon>
        <taxon>Alphaproteobacteria</taxon>
        <taxon>Sphingomonadales</taxon>
        <taxon>Sphingosinicellaceae</taxon>
        <taxon>Sphingosinicella</taxon>
    </lineage>
</organism>
<reference evidence="3 4" key="1">
    <citation type="submission" date="2018-10" db="EMBL/GenBank/DDBJ databases">
        <title>Genomic Encyclopedia of Type Strains, Phase IV (KMG-IV): sequencing the most valuable type-strain genomes for metagenomic binning, comparative biology and taxonomic classification.</title>
        <authorList>
            <person name="Goeker M."/>
        </authorList>
    </citation>
    <scope>NUCLEOTIDE SEQUENCE [LARGE SCALE GENOMIC DNA]</scope>
    <source>
        <strain evidence="3 4">DSM 19791</strain>
    </source>
</reference>
<comment type="caution">
    <text evidence="3">The sequence shown here is derived from an EMBL/GenBank/DDBJ whole genome shotgun (WGS) entry which is preliminary data.</text>
</comment>
<gene>
    <name evidence="3" type="ORF">DFR51_0776</name>
</gene>
<keyword evidence="4" id="KW-1185">Reference proteome</keyword>
<dbReference type="InterPro" id="IPR013736">
    <property type="entry name" value="Xaa-Pro_dipept_C"/>
</dbReference>
<evidence type="ECO:0000256" key="1">
    <source>
        <dbReference type="ARBA" id="ARBA00022801"/>
    </source>
</evidence>
<dbReference type="NCBIfam" id="TIGR00976">
    <property type="entry name" value="CocE_NonD"/>
    <property type="match status" value="1"/>
</dbReference>
<dbReference type="InterPro" id="IPR005674">
    <property type="entry name" value="CocE/Ser_esterase"/>
</dbReference>
<evidence type="ECO:0000259" key="2">
    <source>
        <dbReference type="SMART" id="SM00939"/>
    </source>
</evidence>
<name>A0ABX9T1M5_SPHMI</name>
<sequence length="598" mass="66533">MSCPANAAEQRPSRDAIDILDARNIATEKSGIPVLMRDGTQLFATIIMPKVNDQERLPTILIQTPYSIDTELKLGTTILPRLVRAGYAIVVVNIRGTQWSEGKYRWMIGAADDGEDSIEWIIKQPWSNGKVGTFGCSTSGEVQLALAKRNPPALKATVPMAAATGYGRIPGFVDQGIFYTGGVPSYNWAQWYRSYGHYYHPKLPSGISQEERERLMSSYSASATISKEMDWAKHLPSAEVLLAAGTPDSEFNRLITMKPNDPRWAEYDFFNEGDSTRVPMLHIDSWYDAIEIFPTAKGFEYLSKNSPDQYLIIGGGAHCSMGSETEETMVGERPIGDARFDYAGQVERWFDHWLKNDGKGELGLPRVQYYPLASSRWESAPAWPPRSTVRRLYLDSRGNANGLAGSGLLSSAAGSGPPDKFIADPLNPVPTLGGGCCDRNVARDQTAIEEREDVLVYTTKPLAETLKIAGYINATFYFSTSVPDADIAIKLVDVYPDGRAFNITDTIQRLRYRDGIDREAPLKPGRVYRIDIKQLVAASHFAPGHRLRIEIAGSNFPQYERNMQRGDANHEQREPLVARNVIYHEPGRASFIELPVVR</sequence>
<keyword evidence="1" id="KW-0378">Hydrolase</keyword>
<dbReference type="Gene3D" id="1.10.3020.10">
    <property type="entry name" value="alpha-amino acid ester hydrolase ( Helical cap domain)"/>
    <property type="match status" value="1"/>
</dbReference>
<dbReference type="Pfam" id="PF08530">
    <property type="entry name" value="PepX_C"/>
    <property type="match status" value="1"/>
</dbReference>
<dbReference type="EMBL" id="RBWX01000007">
    <property type="protein sequence ID" value="RKS91220.1"/>
    <property type="molecule type" value="Genomic_DNA"/>
</dbReference>
<dbReference type="Gene3D" id="2.60.120.260">
    <property type="entry name" value="Galactose-binding domain-like"/>
    <property type="match status" value="1"/>
</dbReference>
<dbReference type="SUPFAM" id="SSF49785">
    <property type="entry name" value="Galactose-binding domain-like"/>
    <property type="match status" value="1"/>
</dbReference>
<dbReference type="Proteomes" id="UP000276029">
    <property type="component" value="Unassembled WGS sequence"/>
</dbReference>
<dbReference type="InterPro" id="IPR000383">
    <property type="entry name" value="Xaa-Pro-like_dom"/>
</dbReference>
<feature type="domain" description="Xaa-Pro dipeptidyl-peptidase C-terminal" evidence="2">
    <location>
        <begin position="347"/>
        <end position="593"/>
    </location>
</feature>
<evidence type="ECO:0000313" key="4">
    <source>
        <dbReference type="Proteomes" id="UP000276029"/>
    </source>
</evidence>
<dbReference type="InterPro" id="IPR008979">
    <property type="entry name" value="Galactose-bd-like_sf"/>
</dbReference>
<protein>
    <recommendedName>
        <fullName evidence="2">Xaa-Pro dipeptidyl-peptidase C-terminal domain-containing protein</fullName>
    </recommendedName>
</protein>
<dbReference type="SMART" id="SM00939">
    <property type="entry name" value="PepX_C"/>
    <property type="match status" value="1"/>
</dbReference>
<proteinExistence type="predicted"/>
<dbReference type="Pfam" id="PF02129">
    <property type="entry name" value="Peptidase_S15"/>
    <property type="match status" value="1"/>
</dbReference>
<dbReference type="InterPro" id="IPR050585">
    <property type="entry name" value="Xaa-Pro_dipeptidyl-ppase/CocE"/>
</dbReference>
<dbReference type="InterPro" id="IPR029058">
    <property type="entry name" value="AB_hydrolase_fold"/>
</dbReference>
<dbReference type="Gene3D" id="3.40.50.1820">
    <property type="entry name" value="alpha/beta hydrolase"/>
    <property type="match status" value="1"/>
</dbReference>
<dbReference type="PANTHER" id="PTHR43056:SF10">
    <property type="entry name" value="COCE_NOND FAMILY, PUTATIVE (AFU_ORTHOLOGUE AFUA_7G00600)-RELATED"/>
    <property type="match status" value="1"/>
</dbReference>
<accession>A0ABX9T1M5</accession>
<dbReference type="SUPFAM" id="SSF53474">
    <property type="entry name" value="alpha/beta-Hydrolases"/>
    <property type="match status" value="1"/>
</dbReference>